<organism evidence="3 4">
    <name type="scientific">Peribacillus deserti</name>
    <dbReference type="NCBI Taxonomy" id="673318"/>
    <lineage>
        <taxon>Bacteria</taxon>
        <taxon>Bacillati</taxon>
        <taxon>Bacillota</taxon>
        <taxon>Bacilli</taxon>
        <taxon>Bacillales</taxon>
        <taxon>Bacillaceae</taxon>
        <taxon>Peribacillus</taxon>
    </lineage>
</organism>
<feature type="transmembrane region" description="Helical" evidence="2">
    <location>
        <begin position="20"/>
        <end position="43"/>
    </location>
</feature>
<feature type="transmembrane region" description="Helical" evidence="2">
    <location>
        <begin position="123"/>
        <end position="144"/>
    </location>
</feature>
<dbReference type="RefSeq" id="WP_101645098.1">
    <property type="nucleotide sequence ID" value="NZ_PGUY01000063.1"/>
</dbReference>
<feature type="transmembrane region" description="Helical" evidence="2">
    <location>
        <begin position="55"/>
        <end position="73"/>
    </location>
</feature>
<gene>
    <name evidence="3" type="ORF">CUU66_19625</name>
</gene>
<reference evidence="3 4" key="1">
    <citation type="submission" date="2017-11" db="EMBL/GenBank/DDBJ databases">
        <title>Comparitive Functional Genomics of Dry Heat Resistant strains isolated from the Viking Spacecraft.</title>
        <authorList>
            <person name="Seuylemezian A."/>
            <person name="Cooper K."/>
            <person name="Vaishampayan P."/>
        </authorList>
    </citation>
    <scope>NUCLEOTIDE SEQUENCE [LARGE SCALE GENOMIC DNA]</scope>
    <source>
        <strain evidence="3 4">V1-29</strain>
    </source>
</reference>
<keyword evidence="1" id="KW-0175">Coiled coil</keyword>
<protein>
    <submittedName>
        <fullName evidence="3">Uncharacterized protein</fullName>
    </submittedName>
</protein>
<evidence type="ECO:0000313" key="3">
    <source>
        <dbReference type="EMBL" id="PLT28158.1"/>
    </source>
</evidence>
<evidence type="ECO:0000313" key="4">
    <source>
        <dbReference type="Proteomes" id="UP000234748"/>
    </source>
</evidence>
<evidence type="ECO:0000256" key="1">
    <source>
        <dbReference type="SAM" id="Coils"/>
    </source>
</evidence>
<proteinExistence type="predicted"/>
<keyword evidence="2" id="KW-0812">Transmembrane</keyword>
<feature type="transmembrane region" description="Helical" evidence="2">
    <location>
        <begin position="85"/>
        <end position="103"/>
    </location>
</feature>
<feature type="transmembrane region" description="Helical" evidence="2">
    <location>
        <begin position="399"/>
        <end position="419"/>
    </location>
</feature>
<feature type="coiled-coil region" evidence="1">
    <location>
        <begin position="447"/>
        <end position="474"/>
    </location>
</feature>
<accession>A0A2N5M1B3</accession>
<dbReference type="OrthoDB" id="2943432at2"/>
<name>A0A2N5M1B3_9BACI</name>
<feature type="transmembrane region" description="Helical" evidence="2">
    <location>
        <begin position="247"/>
        <end position="264"/>
    </location>
</feature>
<keyword evidence="4" id="KW-1185">Reference proteome</keyword>
<feature type="transmembrane region" description="Helical" evidence="2">
    <location>
        <begin position="223"/>
        <end position="241"/>
    </location>
</feature>
<keyword evidence="2" id="KW-1133">Transmembrane helix</keyword>
<sequence>MKESLIIERIQWRLLMETHVNMISAMKNFTLLVFALSVPLWYLSEIFINTKKLSIILYFIPAALIPALIYGVINYFDKTLLKSSKIILFVILTMVIATLLVALKNSYSPFSESEEISMISTNGLILIFLALISNYLLAYIIHFIPFKLISRTTKIQTNLLSSFNVKLTLLFFFSPDYALAKIYKKVISSIEKKCEHTSPKDMDGYCDQCLENRRYRLKYFIKMSNWINVIFATYLMIFFLYNEVDKFGNYFIVFFLSFITFRISSRVFEISYAFYNDVVKVKSKYFIKSLPEKITVNRFVNYWRSSSIRRPERISLAIHSYVEIIFMFTILYFLITVYYANNMCGHFTTLGTVFDMCNKDRFTSYPDLFHFLLYSASVTFFNFSFPVGGFPAGWQFAHVIQVFMSIILIVLSLAIYISWQDKMTPDDIREFLLFKQSEQLEPLLKDKKALKEAHEKNTETIEKIAEEIEKVRNKYITKDFT</sequence>
<feature type="transmembrane region" description="Helical" evidence="2">
    <location>
        <begin position="368"/>
        <end position="387"/>
    </location>
</feature>
<dbReference type="EMBL" id="PGUY01000063">
    <property type="protein sequence ID" value="PLT28158.1"/>
    <property type="molecule type" value="Genomic_DNA"/>
</dbReference>
<comment type="caution">
    <text evidence="3">The sequence shown here is derived from an EMBL/GenBank/DDBJ whole genome shotgun (WGS) entry which is preliminary data.</text>
</comment>
<evidence type="ECO:0000256" key="2">
    <source>
        <dbReference type="SAM" id="Phobius"/>
    </source>
</evidence>
<feature type="transmembrane region" description="Helical" evidence="2">
    <location>
        <begin position="314"/>
        <end position="340"/>
    </location>
</feature>
<dbReference type="Proteomes" id="UP000234748">
    <property type="component" value="Unassembled WGS sequence"/>
</dbReference>
<dbReference type="AlphaFoldDB" id="A0A2N5M1B3"/>
<keyword evidence="2" id="KW-0472">Membrane</keyword>